<evidence type="ECO:0000256" key="8">
    <source>
        <dbReference type="SAM" id="MobiDB-lite"/>
    </source>
</evidence>
<feature type="transmembrane region" description="Helical" evidence="9">
    <location>
        <begin position="483"/>
        <end position="504"/>
    </location>
</feature>
<protein>
    <submittedName>
        <fullName evidence="10">High-affinity choline transporter 1-like</fullName>
    </submittedName>
</protein>
<keyword evidence="3" id="KW-0915">Sodium</keyword>
<comment type="similarity">
    <text evidence="7">Belongs to the sodium:solute symporter (SSF) (TC 2.A.21) family.</text>
</comment>
<dbReference type="InterPro" id="IPR001734">
    <property type="entry name" value="Na/solute_symporter"/>
</dbReference>
<feature type="transmembrane region" description="Helical" evidence="9">
    <location>
        <begin position="6"/>
        <end position="27"/>
    </location>
</feature>
<keyword evidence="9" id="KW-0812">Transmembrane</keyword>
<feature type="transmembrane region" description="Helical" evidence="9">
    <location>
        <begin position="278"/>
        <end position="299"/>
    </location>
</feature>
<keyword evidence="1" id="KW-0813">Transport</keyword>
<evidence type="ECO:0000313" key="11">
    <source>
        <dbReference type="Proteomes" id="UP000693946"/>
    </source>
</evidence>
<accession>A0AAV6S6U4</accession>
<dbReference type="Pfam" id="PF00474">
    <property type="entry name" value="SSF"/>
    <property type="match status" value="1"/>
</dbReference>
<keyword evidence="9" id="KW-0472">Membrane</keyword>
<keyword evidence="11" id="KW-1185">Reference proteome</keyword>
<dbReference type="Proteomes" id="UP000693946">
    <property type="component" value="Linkage Group LG15"/>
</dbReference>
<keyword evidence="6" id="KW-0739">Sodium transport</keyword>
<organism evidence="10 11">
    <name type="scientific">Solea senegalensis</name>
    <name type="common">Senegalese sole</name>
    <dbReference type="NCBI Taxonomy" id="28829"/>
    <lineage>
        <taxon>Eukaryota</taxon>
        <taxon>Metazoa</taxon>
        <taxon>Chordata</taxon>
        <taxon>Craniata</taxon>
        <taxon>Vertebrata</taxon>
        <taxon>Euteleostomi</taxon>
        <taxon>Actinopterygii</taxon>
        <taxon>Neopterygii</taxon>
        <taxon>Teleostei</taxon>
        <taxon>Neoteleostei</taxon>
        <taxon>Acanthomorphata</taxon>
        <taxon>Carangaria</taxon>
        <taxon>Pleuronectiformes</taxon>
        <taxon>Pleuronectoidei</taxon>
        <taxon>Soleidae</taxon>
        <taxon>Solea</taxon>
    </lineage>
</organism>
<feature type="transmembrane region" description="Helical" evidence="9">
    <location>
        <begin position="48"/>
        <end position="71"/>
    </location>
</feature>
<feature type="transmembrane region" description="Helical" evidence="9">
    <location>
        <begin position="407"/>
        <end position="430"/>
    </location>
</feature>
<proteinExistence type="inferred from homology"/>
<feature type="transmembrane region" description="Helical" evidence="9">
    <location>
        <begin position="192"/>
        <end position="210"/>
    </location>
</feature>
<keyword evidence="9" id="KW-1133">Transmembrane helix</keyword>
<dbReference type="GO" id="GO:0005307">
    <property type="term" value="F:choline:sodium symporter activity"/>
    <property type="evidence" value="ECO:0007669"/>
    <property type="project" value="TreeGrafter"/>
</dbReference>
<keyword evidence="2" id="KW-0769">Symport</keyword>
<feature type="transmembrane region" description="Helical" evidence="9">
    <location>
        <begin position="442"/>
        <end position="463"/>
    </location>
</feature>
<dbReference type="PANTHER" id="PTHR45897">
    <property type="entry name" value="HIGH-AFFINITY CHOLINE TRANSPORTER 1"/>
    <property type="match status" value="1"/>
</dbReference>
<keyword evidence="5" id="KW-0325">Glycoprotein</keyword>
<dbReference type="InterPro" id="IPR052244">
    <property type="entry name" value="Choline_transporter"/>
</dbReference>
<gene>
    <name evidence="10" type="ORF">JOB18_027337</name>
</gene>
<feature type="region of interest" description="Disordered" evidence="8">
    <location>
        <begin position="522"/>
        <end position="561"/>
    </location>
</feature>
<dbReference type="EMBL" id="JAGKHQ010000007">
    <property type="protein sequence ID" value="KAG7512367.1"/>
    <property type="molecule type" value="Genomic_DNA"/>
</dbReference>
<evidence type="ECO:0000256" key="3">
    <source>
        <dbReference type="ARBA" id="ARBA00023053"/>
    </source>
</evidence>
<evidence type="ECO:0000256" key="4">
    <source>
        <dbReference type="ARBA" id="ARBA00023065"/>
    </source>
</evidence>
<feature type="transmembrane region" description="Helical" evidence="9">
    <location>
        <begin position="162"/>
        <end position="185"/>
    </location>
</feature>
<dbReference type="AlphaFoldDB" id="A0AAV6S6U4"/>
<name>A0AAV6S6U4_SOLSE</name>
<evidence type="ECO:0000256" key="1">
    <source>
        <dbReference type="ARBA" id="ARBA00022448"/>
    </source>
</evidence>
<evidence type="ECO:0000256" key="7">
    <source>
        <dbReference type="RuleBase" id="RU362091"/>
    </source>
</evidence>
<dbReference type="GO" id="GO:0008292">
    <property type="term" value="P:acetylcholine biosynthetic process"/>
    <property type="evidence" value="ECO:0007669"/>
    <property type="project" value="TreeGrafter"/>
</dbReference>
<dbReference type="PROSITE" id="PS50283">
    <property type="entry name" value="NA_SOLUT_SYMP_3"/>
    <property type="match status" value="1"/>
</dbReference>
<dbReference type="CDD" id="cd11474">
    <property type="entry name" value="SLC5sbd_CHT"/>
    <property type="match status" value="1"/>
</dbReference>
<evidence type="ECO:0000313" key="10">
    <source>
        <dbReference type="EMBL" id="KAG7512367.1"/>
    </source>
</evidence>
<feature type="transmembrane region" description="Helical" evidence="9">
    <location>
        <begin position="334"/>
        <end position="362"/>
    </location>
</feature>
<sequence>MAVNVPGVIVMVFFYLLVLGTGIWASFKSRREQRKSGASKMDMALLGNRNISCMMGVFTLTATLVGGGTLVGTAEIVYTPSMGLIRVATIIVAYSMAFIICGLLFTKPLREKNCVTVLDPFHAKYGRVLTGGMCLITLLLDILWIPLAFIGLGGTMSVIMDLSYNVCVWISSAIVIIYTLFGGLYSVAYTDIIQLVLIFISMWLCVPFVLTNPNCLDISNTLMNNTLHGPWLGSPEPKDTWIMIDDFLFFMMSCLAYQSIYQRMLAASSLHTAKVTSVISAFILPVFSIPPALIGAAAASTDWNLTSYGSPSPYERGEAALVLPITLQHLTPSFISIIGIGSVAAAVMSTADSILISAASIVSVNIYKNILRPQASDTDVQWVIRVTILVVGLVGTLLSQAKESILLFWFLSSEVAYILVFPQVVCVIFFNISNGYGAVMGFVVGLVLRLLSGIPSIGLPVVLHFPGCVLEDGVYVQYAPVKTISMLLATAAIILFSYLTSVLFNKGLLPDKCDILKVKGQHSPKQLTPGHGDNEGHENETLTESCSQKTEALEPPMNTEC</sequence>
<evidence type="ECO:0000256" key="5">
    <source>
        <dbReference type="ARBA" id="ARBA00023180"/>
    </source>
</evidence>
<evidence type="ECO:0000256" key="6">
    <source>
        <dbReference type="ARBA" id="ARBA00023201"/>
    </source>
</evidence>
<comment type="caution">
    <text evidence="10">The sequence shown here is derived from an EMBL/GenBank/DDBJ whole genome shotgun (WGS) entry which is preliminary data.</text>
</comment>
<feature type="transmembrane region" description="Helical" evidence="9">
    <location>
        <begin position="83"/>
        <end position="105"/>
    </location>
</feature>
<evidence type="ECO:0000256" key="2">
    <source>
        <dbReference type="ARBA" id="ARBA00022847"/>
    </source>
</evidence>
<dbReference type="GO" id="GO:0005886">
    <property type="term" value="C:plasma membrane"/>
    <property type="evidence" value="ECO:0007669"/>
    <property type="project" value="TreeGrafter"/>
</dbReference>
<reference evidence="10 11" key="1">
    <citation type="journal article" date="2021" name="Sci. Rep.">
        <title>Chromosome anchoring in Senegalese sole (Solea senegalensis) reveals sex-associated markers and genome rearrangements in flatfish.</title>
        <authorList>
            <person name="Guerrero-Cozar I."/>
            <person name="Gomez-Garrido J."/>
            <person name="Berbel C."/>
            <person name="Martinez-Blanch J.F."/>
            <person name="Alioto T."/>
            <person name="Claros M.G."/>
            <person name="Gagnaire P.A."/>
            <person name="Manchado M."/>
        </authorList>
    </citation>
    <scope>NUCLEOTIDE SEQUENCE [LARGE SCALE GENOMIC DNA]</scope>
    <source>
        <strain evidence="10">Sse05_10M</strain>
    </source>
</reference>
<feature type="transmembrane region" description="Helical" evidence="9">
    <location>
        <begin position="126"/>
        <end position="150"/>
    </location>
</feature>
<evidence type="ECO:0000256" key="9">
    <source>
        <dbReference type="SAM" id="Phobius"/>
    </source>
</evidence>
<feature type="transmembrane region" description="Helical" evidence="9">
    <location>
        <begin position="382"/>
        <end position="401"/>
    </location>
</feature>
<keyword evidence="4" id="KW-0406">Ion transport</keyword>
<dbReference type="PANTHER" id="PTHR45897:SF5">
    <property type="entry name" value="HIGH AFFINITY CHOLINE TRANSPORTER 1"/>
    <property type="match status" value="1"/>
</dbReference>
<feature type="transmembrane region" description="Helical" evidence="9">
    <location>
        <begin position="240"/>
        <end position="257"/>
    </location>
</feature>